<dbReference type="EMBL" id="LWHQ01000054">
    <property type="protein sequence ID" value="OAS19106.1"/>
    <property type="molecule type" value="Genomic_DNA"/>
</dbReference>
<comment type="caution">
    <text evidence="4">The sequence shown here is derived from an EMBL/GenBank/DDBJ whole genome shotgun (WGS) entry which is preliminary data.</text>
</comment>
<dbReference type="PANTHER" id="PTHR30461">
    <property type="entry name" value="DNA-INVERTASE FROM LAMBDOID PROPHAGE"/>
    <property type="match status" value="1"/>
</dbReference>
<dbReference type="InterPro" id="IPR036162">
    <property type="entry name" value="Resolvase-like_N_sf"/>
</dbReference>
<dbReference type="GO" id="GO:0000150">
    <property type="term" value="F:DNA strand exchange activity"/>
    <property type="evidence" value="ECO:0007669"/>
    <property type="project" value="InterPro"/>
</dbReference>
<evidence type="ECO:0000259" key="3">
    <source>
        <dbReference type="PROSITE" id="PS51736"/>
    </source>
</evidence>
<evidence type="ECO:0000256" key="2">
    <source>
        <dbReference type="ARBA" id="ARBA00023172"/>
    </source>
</evidence>
<dbReference type="CDD" id="cd00338">
    <property type="entry name" value="Ser_Recombinase"/>
    <property type="match status" value="1"/>
</dbReference>
<dbReference type="InterPro" id="IPR050639">
    <property type="entry name" value="SSR_resolvase"/>
</dbReference>
<dbReference type="Proteomes" id="UP000078316">
    <property type="component" value="Unassembled WGS sequence"/>
</dbReference>
<dbReference type="OrthoDB" id="2290206at2"/>
<feature type="domain" description="Resolvase/invertase-type recombinase catalytic" evidence="3">
    <location>
        <begin position="5"/>
        <end position="145"/>
    </location>
</feature>
<gene>
    <name evidence="4" type="ORF">A5481_25260</name>
</gene>
<dbReference type="Pfam" id="PF00239">
    <property type="entry name" value="Resolvase"/>
    <property type="match status" value="1"/>
</dbReference>
<protein>
    <submittedName>
        <fullName evidence="4">Resolvase</fullName>
    </submittedName>
</protein>
<dbReference type="Gene3D" id="3.40.50.1390">
    <property type="entry name" value="Resolvase, N-terminal catalytic domain"/>
    <property type="match status" value="1"/>
</dbReference>
<evidence type="ECO:0000313" key="4">
    <source>
        <dbReference type="EMBL" id="OAS19106.1"/>
    </source>
</evidence>
<dbReference type="PROSITE" id="PS51736">
    <property type="entry name" value="RECOMBINASES_3"/>
    <property type="match status" value="1"/>
</dbReference>
<dbReference type="STRING" id="427683.A5481_25260"/>
<sequence length="228" mass="23891">MARGGFVTYTRVSTDRQGKSGLGLEAQRDAVRTYLNGGKWHIIAEFVEVESGRNDARPALDEALAAARLHRAPLVVAKVDRLTRSVAFLTKILSSGVDVRFCDLPQVEGPAGRFMLNQMVAVAELEAGLISDRTKAALKAARARGVKLGGNRGSVVTDAAREAGRAAGAARARSRAADLAPTIAALKAEDITSASGIAAALNAKGIPAARGGEWQAIQVQRLLARLGT</sequence>
<evidence type="ECO:0000256" key="1">
    <source>
        <dbReference type="ARBA" id="ARBA00023125"/>
    </source>
</evidence>
<proteinExistence type="predicted"/>
<dbReference type="GO" id="GO:0003677">
    <property type="term" value="F:DNA binding"/>
    <property type="evidence" value="ECO:0007669"/>
    <property type="project" value="UniProtKB-KW"/>
</dbReference>
<dbReference type="PANTHER" id="PTHR30461:SF2">
    <property type="entry name" value="SERINE RECOMBINASE PINE-RELATED"/>
    <property type="match status" value="1"/>
</dbReference>
<evidence type="ECO:0000313" key="5">
    <source>
        <dbReference type="Proteomes" id="UP000078316"/>
    </source>
</evidence>
<dbReference type="InterPro" id="IPR006119">
    <property type="entry name" value="Resolv_N"/>
</dbReference>
<dbReference type="AlphaFoldDB" id="A0A179S3L1"/>
<name>A0A179S3L1_9HYPH</name>
<keyword evidence="1" id="KW-0238">DNA-binding</keyword>
<organism evidence="4 5">
    <name type="scientific">Methylobacterium platani</name>
    <dbReference type="NCBI Taxonomy" id="427683"/>
    <lineage>
        <taxon>Bacteria</taxon>
        <taxon>Pseudomonadati</taxon>
        <taxon>Pseudomonadota</taxon>
        <taxon>Alphaproteobacteria</taxon>
        <taxon>Hyphomicrobiales</taxon>
        <taxon>Methylobacteriaceae</taxon>
        <taxon>Methylobacterium</taxon>
    </lineage>
</organism>
<reference evidence="4 5" key="1">
    <citation type="submission" date="2016-04" db="EMBL/GenBank/DDBJ databases">
        <authorList>
            <person name="Evans L.H."/>
            <person name="Alamgir A."/>
            <person name="Owens N."/>
            <person name="Weber N.D."/>
            <person name="Virtaneva K."/>
            <person name="Barbian K."/>
            <person name="Babar A."/>
            <person name="Rosenke K."/>
        </authorList>
    </citation>
    <scope>NUCLEOTIDE SEQUENCE [LARGE SCALE GENOMIC DNA]</scope>
    <source>
        <strain evidence="4 5">PMB02</strain>
    </source>
</reference>
<dbReference type="SUPFAM" id="SSF53041">
    <property type="entry name" value="Resolvase-like"/>
    <property type="match status" value="1"/>
</dbReference>
<dbReference type="RefSeq" id="WP_048432177.1">
    <property type="nucleotide sequence ID" value="NZ_LWHQ01000054.1"/>
</dbReference>
<keyword evidence="2" id="KW-0233">DNA recombination</keyword>
<dbReference type="SMART" id="SM00857">
    <property type="entry name" value="Resolvase"/>
    <property type="match status" value="1"/>
</dbReference>
<accession>A0A179S3L1</accession>